<keyword evidence="4" id="KW-1185">Reference proteome</keyword>
<dbReference type="Proteomes" id="UP001476798">
    <property type="component" value="Unassembled WGS sequence"/>
</dbReference>
<evidence type="ECO:0000313" key="4">
    <source>
        <dbReference type="Proteomes" id="UP001476798"/>
    </source>
</evidence>
<reference evidence="3 4" key="1">
    <citation type="submission" date="2021-06" db="EMBL/GenBank/DDBJ databases">
        <authorList>
            <person name="Palmer J.M."/>
        </authorList>
    </citation>
    <scope>NUCLEOTIDE SEQUENCE [LARGE SCALE GENOMIC DNA]</scope>
    <source>
        <strain evidence="3 4">GA_2019</strain>
        <tissue evidence="3">Muscle</tissue>
    </source>
</reference>
<proteinExistence type="inferred from homology"/>
<evidence type="ECO:0000313" key="3">
    <source>
        <dbReference type="EMBL" id="MEQ2181281.1"/>
    </source>
</evidence>
<evidence type="ECO:0000256" key="1">
    <source>
        <dbReference type="ARBA" id="ARBA00007343"/>
    </source>
</evidence>
<dbReference type="SUPFAM" id="SSF48726">
    <property type="entry name" value="Immunoglobulin"/>
    <property type="match status" value="1"/>
</dbReference>
<organism evidence="3 4">
    <name type="scientific">Goodea atripinnis</name>
    <dbReference type="NCBI Taxonomy" id="208336"/>
    <lineage>
        <taxon>Eukaryota</taxon>
        <taxon>Metazoa</taxon>
        <taxon>Chordata</taxon>
        <taxon>Craniata</taxon>
        <taxon>Vertebrata</taxon>
        <taxon>Euteleostomi</taxon>
        <taxon>Actinopterygii</taxon>
        <taxon>Neopterygii</taxon>
        <taxon>Teleostei</taxon>
        <taxon>Neoteleostei</taxon>
        <taxon>Acanthomorphata</taxon>
        <taxon>Ovalentaria</taxon>
        <taxon>Atherinomorphae</taxon>
        <taxon>Cyprinodontiformes</taxon>
        <taxon>Goodeidae</taxon>
        <taxon>Goodea</taxon>
    </lineage>
</organism>
<accession>A0ABV0PCW1</accession>
<name>A0ABV0PCW1_9TELE</name>
<keyword evidence="2 3" id="KW-0675">Receptor</keyword>
<comment type="caution">
    <text evidence="3">The sequence shown here is derived from an EMBL/GenBank/DDBJ whole genome shotgun (WGS) entry which is preliminary data.</text>
</comment>
<dbReference type="EMBL" id="JAHRIO010070525">
    <property type="protein sequence ID" value="MEQ2181281.1"/>
    <property type="molecule type" value="Genomic_DNA"/>
</dbReference>
<dbReference type="InterPro" id="IPR032675">
    <property type="entry name" value="LRR_dom_sf"/>
</dbReference>
<dbReference type="InterPro" id="IPR036179">
    <property type="entry name" value="Ig-like_dom_sf"/>
</dbReference>
<dbReference type="PANTHER" id="PTHR45930">
    <property type="entry name" value="G-PROTEIN COUPLED RECEPTOR 124-LIKE PROTEIN"/>
    <property type="match status" value="1"/>
</dbReference>
<dbReference type="Gene3D" id="3.80.10.10">
    <property type="entry name" value="Ribonuclease Inhibitor"/>
    <property type="match status" value="1"/>
</dbReference>
<protein>
    <submittedName>
        <fullName evidence="3">Adhesion G protein-coupled receptor A2</fullName>
    </submittedName>
</protein>
<comment type="similarity">
    <text evidence="1">Belongs to the G-protein coupled receptor 2 family. Adhesion G-protein coupled receptor (ADGR) subfamily.</text>
</comment>
<dbReference type="PANTHER" id="PTHR45930:SF1">
    <property type="entry name" value="ADHESION G PROTEIN-COUPLED RECEPTOR A2"/>
    <property type="match status" value="1"/>
</dbReference>
<sequence>MLGSVRGAVEQSPLWLQLYITLRGELNFDSDYLSCDCGLRWMPSFFRSSSVRVGDETLCAFPRTLRGKPLQGLRESQLSCDGPLELHTLSLLPSQRQVVFRGDRLPFHCTAALVDKITSLHWRHNGQVVTSDPKRGVQLEDSVAHDCTFITRYSNCSS</sequence>
<dbReference type="InterPro" id="IPR051963">
    <property type="entry name" value="Adhesion_GPCR_A"/>
</dbReference>
<gene>
    <name evidence="3" type="primary">ADGRA2_2</name>
    <name evidence="3" type="ORF">GOODEAATRI_009798</name>
</gene>
<evidence type="ECO:0000256" key="2">
    <source>
        <dbReference type="ARBA" id="ARBA00023170"/>
    </source>
</evidence>